<evidence type="ECO:0000313" key="10">
    <source>
        <dbReference type="EMBL" id="QNE77349.1"/>
    </source>
</evidence>
<sequence>MSAEKNAASGRAPRGPAACAPWVRTRLRTAPGACAALAVLVLLTAFLAAAFPRSVDAYETKGLRHDVGSLSPARSLLEATTTPDGSSLEERADAARKAELSRIHGELMRSLPRPVRADAPRSSYGVRTTNPLTASEPYLPRPNAMPPQFTYIAPSALAEHSTLESGRWPAVRGEVTAGTREVEAVVPAETADALNFEAGSTVSVPTHDGRPLTVRITGTVTPRHPDDAYWSAEPLMRAPSLVVDPGAPLPTFYWVAALLLSPDAGPALLATTGEPELFWHMAPDASRLTSADAAPLLNAVASLESGPGLLELRDIAGPTVTLSTDLDEILVAHDVMRSAISPVVAVAAVGIGSVAGAVLLMTGGLTAARRHRELSLLRSRGASLAGIGRRLFAETTVIVVPAAALGLLTAVLLVGEARLWPAVAGAGAVVALVCVALPLRTTLQHIRPQLHGARDDLVAARPSRRRTVAELTVLVLAIGAVTALRRRGTTAAGGTDLLVSAAPVLVGLIAALVLVRLYPLPLRLAARPVARTRGAIGFLSLARAGRSSASATLPLLALLVALTTAAFGGSVLAGVADARDTAALAAVGADARISGEGDAKPVTDRFTEMVRATNGVRDVAPVQIDYSVTLPAGEGGLEGNKGATLVGVDPGSYGRLAHATGAGSFPPALLKAVGPSAPLPEGAAYSADRVLPAIASPSVAERLGDRPQAVETLAGDFKVRVVAVRRSTPAVSGSSFLIVNSTSLTQRQTNALLVTGDSLDTKALKAAAHETGEDFVVRLRSEERESFVDTPVQSGAERIYGAGIVAGAGYALLAVLLSLLRTAPERTTLLARLRTMGLTTRQGRRLLALEAMPQALLAAFGGLLVGWATIALLAPGVDLASLALSGARGADVPHTASLRADLWSLALPAIGVVLLAAAVAAVQAWWASRRGSITELRAGDTR</sequence>
<feature type="transmembrane region" description="Helical" evidence="8">
    <location>
        <begin position="343"/>
        <end position="370"/>
    </location>
</feature>
<keyword evidence="11" id="KW-1185">Reference proteome</keyword>
<proteinExistence type="inferred from homology"/>
<dbReference type="GO" id="GO:0005886">
    <property type="term" value="C:plasma membrane"/>
    <property type="evidence" value="ECO:0007669"/>
    <property type="project" value="UniProtKB-SubCell"/>
</dbReference>
<feature type="transmembrane region" description="Helical" evidence="8">
    <location>
        <begin position="391"/>
        <end position="413"/>
    </location>
</feature>
<accession>A0A7G7BPT4</accession>
<evidence type="ECO:0000313" key="11">
    <source>
        <dbReference type="Proteomes" id="UP000515307"/>
    </source>
</evidence>
<evidence type="ECO:0000256" key="6">
    <source>
        <dbReference type="ARBA" id="ARBA00038076"/>
    </source>
</evidence>
<evidence type="ECO:0000256" key="7">
    <source>
        <dbReference type="SAM" id="MobiDB-lite"/>
    </source>
</evidence>
<feature type="transmembrane region" description="Helical" evidence="8">
    <location>
        <begin position="553"/>
        <end position="576"/>
    </location>
</feature>
<keyword evidence="5 8" id="KW-0472">Membrane</keyword>
<keyword evidence="4 8" id="KW-1133">Transmembrane helix</keyword>
<keyword evidence="2" id="KW-1003">Cell membrane</keyword>
<feature type="transmembrane region" description="Helical" evidence="8">
    <location>
        <begin position="467"/>
        <end position="485"/>
    </location>
</feature>
<feature type="transmembrane region" description="Helical" evidence="8">
    <location>
        <begin position="902"/>
        <end position="927"/>
    </location>
</feature>
<feature type="transmembrane region" description="Helical" evidence="8">
    <location>
        <begin position="855"/>
        <end position="874"/>
    </location>
</feature>
<feature type="transmembrane region" description="Helical" evidence="8">
    <location>
        <begin position="497"/>
        <end position="518"/>
    </location>
</feature>
<dbReference type="AlphaFoldDB" id="A0A7G7BPT4"/>
<feature type="domain" description="ABC3 transporter permease C-terminal" evidence="9">
    <location>
        <begin position="811"/>
        <end position="924"/>
    </location>
</feature>
<feature type="transmembrane region" description="Helical" evidence="8">
    <location>
        <begin position="799"/>
        <end position="820"/>
    </location>
</feature>
<dbReference type="Pfam" id="PF02687">
    <property type="entry name" value="FtsX"/>
    <property type="match status" value="1"/>
</dbReference>
<dbReference type="RefSeq" id="WP_185300830.1">
    <property type="nucleotide sequence ID" value="NZ_CP045702.1"/>
</dbReference>
<dbReference type="EMBL" id="CP045702">
    <property type="protein sequence ID" value="QNE77349.1"/>
    <property type="molecule type" value="Genomic_DNA"/>
</dbReference>
<dbReference type="PANTHER" id="PTHR30572:SF4">
    <property type="entry name" value="ABC TRANSPORTER PERMEASE YTRF"/>
    <property type="match status" value="1"/>
</dbReference>
<evidence type="ECO:0000256" key="3">
    <source>
        <dbReference type="ARBA" id="ARBA00022692"/>
    </source>
</evidence>
<dbReference type="PANTHER" id="PTHR30572">
    <property type="entry name" value="MEMBRANE COMPONENT OF TRANSPORTER-RELATED"/>
    <property type="match status" value="1"/>
</dbReference>
<evidence type="ECO:0000259" key="9">
    <source>
        <dbReference type="Pfam" id="PF02687"/>
    </source>
</evidence>
<evidence type="ECO:0000256" key="8">
    <source>
        <dbReference type="SAM" id="Phobius"/>
    </source>
</evidence>
<feature type="region of interest" description="Disordered" evidence="7">
    <location>
        <begin position="116"/>
        <end position="140"/>
    </location>
</feature>
<comment type="subcellular location">
    <subcellularLocation>
        <location evidence="1">Cell membrane</location>
        <topology evidence="1">Multi-pass membrane protein</topology>
    </subcellularLocation>
</comment>
<gene>
    <name evidence="10" type="ORF">F0344_24595</name>
</gene>
<evidence type="ECO:0000256" key="5">
    <source>
        <dbReference type="ARBA" id="ARBA00023136"/>
    </source>
</evidence>
<dbReference type="InterPro" id="IPR003838">
    <property type="entry name" value="ABC3_permease_C"/>
</dbReference>
<evidence type="ECO:0000256" key="1">
    <source>
        <dbReference type="ARBA" id="ARBA00004651"/>
    </source>
</evidence>
<organism evidence="10 11">
    <name type="scientific">Streptomyces finlayi</name>
    <dbReference type="NCBI Taxonomy" id="67296"/>
    <lineage>
        <taxon>Bacteria</taxon>
        <taxon>Bacillati</taxon>
        <taxon>Actinomycetota</taxon>
        <taxon>Actinomycetes</taxon>
        <taxon>Kitasatosporales</taxon>
        <taxon>Streptomycetaceae</taxon>
        <taxon>Streptomyces</taxon>
    </lineage>
</organism>
<protein>
    <submittedName>
        <fullName evidence="10">FtsX-like permease family protein</fullName>
    </submittedName>
</protein>
<dbReference type="KEGG" id="sfiy:F0344_24595"/>
<comment type="similarity">
    <text evidence="6">Belongs to the ABC-4 integral membrane protein family.</text>
</comment>
<reference evidence="11" key="1">
    <citation type="submission" date="2019-10" db="EMBL/GenBank/DDBJ databases">
        <title>Antimicrobial potential of Antarctic Bacteria.</title>
        <authorList>
            <person name="Benaud N."/>
            <person name="Edwards R.J."/>
            <person name="Ferrari B.C."/>
        </authorList>
    </citation>
    <scope>NUCLEOTIDE SEQUENCE [LARGE SCALE GENOMIC DNA]</scope>
    <source>
        <strain evidence="11">NBSH44</strain>
    </source>
</reference>
<name>A0A7G7BPT4_9ACTN</name>
<dbReference type="GO" id="GO:0022857">
    <property type="term" value="F:transmembrane transporter activity"/>
    <property type="evidence" value="ECO:0007669"/>
    <property type="project" value="TreeGrafter"/>
</dbReference>
<evidence type="ECO:0000256" key="2">
    <source>
        <dbReference type="ARBA" id="ARBA00022475"/>
    </source>
</evidence>
<evidence type="ECO:0000256" key="4">
    <source>
        <dbReference type="ARBA" id="ARBA00022989"/>
    </source>
</evidence>
<dbReference type="InterPro" id="IPR050250">
    <property type="entry name" value="Macrolide_Exporter_MacB"/>
</dbReference>
<keyword evidence="3 8" id="KW-0812">Transmembrane</keyword>
<feature type="transmembrane region" description="Helical" evidence="8">
    <location>
        <begin position="419"/>
        <end position="439"/>
    </location>
</feature>
<dbReference type="Proteomes" id="UP000515307">
    <property type="component" value="Chromosome"/>
</dbReference>